<reference evidence="1" key="1">
    <citation type="submission" date="2020-12" db="EMBL/GenBank/DDBJ databases">
        <title>PHA producing bacteria isolated from mangrove.</title>
        <authorList>
            <person name="Zheng W."/>
            <person name="Yu S."/>
            <person name="Huang Y."/>
        </authorList>
    </citation>
    <scope>NUCLEOTIDE SEQUENCE</scope>
    <source>
        <strain evidence="1">GN22-4</strain>
    </source>
</reference>
<dbReference type="EMBL" id="JAEMWV010000005">
    <property type="protein sequence ID" value="MBN8252021.1"/>
    <property type="molecule type" value="Genomic_DNA"/>
</dbReference>
<sequence>MKNWELKDTDQLEKESDWNAARNKLYHNWKENPQDLKVFLKLSFLCWYLVVEWGVEDTSKVQESDYDDYEELLQELYHYGIIHFKEDAFFNAVFGFMIELFPEYFGEDYDKTKEFGESLINKSFYLNKEDPFIELIYLSGRTPSRNPAYYSNAVEKHFTTVKNSLKGTGVFQEYFSYMLLSNGNQL</sequence>
<evidence type="ECO:0000313" key="2">
    <source>
        <dbReference type="Proteomes" id="UP000664578"/>
    </source>
</evidence>
<evidence type="ECO:0000313" key="1">
    <source>
        <dbReference type="EMBL" id="MBN8252021.1"/>
    </source>
</evidence>
<name>A0A1N7AHZ9_9BACI</name>
<dbReference type="AlphaFoldDB" id="A0A1N7AHZ9"/>
<protein>
    <submittedName>
        <fullName evidence="1">Uncharacterized protein</fullName>
    </submittedName>
</protein>
<gene>
    <name evidence="1" type="ORF">JF537_10560</name>
</gene>
<dbReference type="GeneID" id="93682461"/>
<comment type="caution">
    <text evidence="1">The sequence shown here is derived from an EMBL/GenBank/DDBJ whole genome shotgun (WGS) entry which is preliminary data.</text>
</comment>
<organism evidence="1 2">
    <name type="scientific">Priestia flexa</name>
    <dbReference type="NCBI Taxonomy" id="86664"/>
    <lineage>
        <taxon>Bacteria</taxon>
        <taxon>Bacillati</taxon>
        <taxon>Bacillota</taxon>
        <taxon>Bacilli</taxon>
        <taxon>Bacillales</taxon>
        <taxon>Bacillaceae</taxon>
        <taxon>Priestia</taxon>
    </lineage>
</organism>
<dbReference type="Proteomes" id="UP000664578">
    <property type="component" value="Unassembled WGS sequence"/>
</dbReference>
<dbReference type="RefSeq" id="WP_076513673.1">
    <property type="nucleotide sequence ID" value="NZ_CM125968.1"/>
</dbReference>
<accession>A0A1N7AHZ9</accession>
<proteinExistence type="predicted"/>